<accession>A0A402CTH0</accession>
<dbReference type="PROSITE" id="PS51257">
    <property type="entry name" value="PROKAR_LIPOPROTEIN"/>
    <property type="match status" value="1"/>
</dbReference>
<evidence type="ECO:0000313" key="1">
    <source>
        <dbReference type="EMBL" id="BDI30748.1"/>
    </source>
</evidence>
<dbReference type="AlphaFoldDB" id="A0A402CTH0"/>
<dbReference type="RefSeq" id="WP_119320656.1">
    <property type="nucleotide sequence ID" value="NZ_AP025739.1"/>
</dbReference>
<sequence length="180" mass="19877">MDTKTLLLIACAGALLAGAACPPAGAIGVSAARQAIQASYRRFTVAESRLSYPPIKDASEAFLAPDFTLHTATGHTLNLGEFLKEMELTTHEVVKVHEDRFQTTGLRRQGSTITETGIYTFVRKALDVDAYYGKKNLPHLVSERMPYRAIWILIDGRWRLRTLSLLSDKLVVDGKPHPVV</sequence>
<keyword evidence="2" id="KW-1185">Reference proteome</keyword>
<gene>
    <name evidence="1" type="ORF">CCAX7_27990</name>
</gene>
<dbReference type="EMBL" id="AP025739">
    <property type="protein sequence ID" value="BDI30748.1"/>
    <property type="molecule type" value="Genomic_DNA"/>
</dbReference>
<dbReference type="KEGG" id="ccot:CCAX7_27990"/>
<proteinExistence type="predicted"/>
<organism evidence="1 2">
    <name type="scientific">Capsulimonas corticalis</name>
    <dbReference type="NCBI Taxonomy" id="2219043"/>
    <lineage>
        <taxon>Bacteria</taxon>
        <taxon>Bacillati</taxon>
        <taxon>Armatimonadota</taxon>
        <taxon>Armatimonadia</taxon>
        <taxon>Capsulimonadales</taxon>
        <taxon>Capsulimonadaceae</taxon>
        <taxon>Capsulimonas</taxon>
    </lineage>
</organism>
<evidence type="ECO:0000313" key="2">
    <source>
        <dbReference type="Proteomes" id="UP000287394"/>
    </source>
</evidence>
<reference evidence="1 2" key="1">
    <citation type="journal article" date="2019" name="Int. J. Syst. Evol. Microbiol.">
        <title>Capsulimonas corticalis gen. nov., sp. nov., an aerobic capsulated bacterium, of a novel bacterial order, Capsulimonadales ord. nov., of the class Armatimonadia of the phylum Armatimonadetes.</title>
        <authorList>
            <person name="Li J."/>
            <person name="Kudo C."/>
            <person name="Tonouchi A."/>
        </authorList>
    </citation>
    <scope>NUCLEOTIDE SEQUENCE [LARGE SCALE GENOMIC DNA]</scope>
    <source>
        <strain evidence="1 2">AX-7</strain>
    </source>
</reference>
<name>A0A402CTH0_9BACT</name>
<dbReference type="Proteomes" id="UP000287394">
    <property type="component" value="Chromosome"/>
</dbReference>
<protein>
    <submittedName>
        <fullName evidence="1">Uncharacterized protein</fullName>
    </submittedName>
</protein>